<keyword evidence="3" id="KW-0029">Amino-acid transport</keyword>
<evidence type="ECO:0000259" key="5">
    <source>
        <dbReference type="Pfam" id="PF13458"/>
    </source>
</evidence>
<proteinExistence type="inferred from homology"/>
<keyword evidence="6" id="KW-0614">Plasmid</keyword>
<dbReference type="Proteomes" id="UP000325333">
    <property type="component" value="Unassembled WGS sequence"/>
</dbReference>
<dbReference type="KEGG" id="abq:ABAZ39_26135"/>
<protein>
    <submittedName>
        <fullName evidence="6">Branched-chain amino acid ABC transporter substrate-binding protein</fullName>
    </submittedName>
</protein>
<accession>A0A060DRP2</accession>
<dbReference type="EMBL" id="VEWN01000011">
    <property type="protein sequence ID" value="KAA1054192.1"/>
    <property type="molecule type" value="Genomic_DNA"/>
</dbReference>
<keyword evidence="3" id="KW-0813">Transport</keyword>
<feature type="chain" id="PRO_5037964462" evidence="4">
    <location>
        <begin position="44"/>
        <end position="415"/>
    </location>
</feature>
<evidence type="ECO:0000256" key="4">
    <source>
        <dbReference type="SAM" id="SignalP"/>
    </source>
</evidence>
<name>A0A060DRP2_9PROT</name>
<feature type="signal peptide" evidence="4">
    <location>
        <begin position="1"/>
        <end position="43"/>
    </location>
</feature>
<dbReference type="Gene3D" id="3.40.50.2300">
    <property type="match status" value="2"/>
</dbReference>
<geneLocation type="plasmid" evidence="6 8">
    <name>AbAZ39_p2</name>
</geneLocation>
<dbReference type="OrthoDB" id="9768099at2"/>
<dbReference type="InterPro" id="IPR028082">
    <property type="entry name" value="Peripla_BP_I"/>
</dbReference>
<organism evidence="6 8">
    <name type="scientific">Azospirillum argentinense</name>
    <dbReference type="NCBI Taxonomy" id="2970906"/>
    <lineage>
        <taxon>Bacteria</taxon>
        <taxon>Pseudomonadati</taxon>
        <taxon>Pseudomonadota</taxon>
        <taxon>Alphaproteobacteria</taxon>
        <taxon>Rhodospirillales</taxon>
        <taxon>Azospirillaceae</taxon>
        <taxon>Azospirillum</taxon>
    </lineage>
</organism>
<gene>
    <name evidence="6" type="ORF">ABAZ39_26135</name>
    <name evidence="7" type="ORF">FH063_002094</name>
</gene>
<dbReference type="GO" id="GO:0006865">
    <property type="term" value="P:amino acid transport"/>
    <property type="evidence" value="ECO:0007669"/>
    <property type="project" value="UniProtKB-KW"/>
</dbReference>
<dbReference type="SUPFAM" id="SSF53822">
    <property type="entry name" value="Periplasmic binding protein-like I"/>
    <property type="match status" value="1"/>
</dbReference>
<dbReference type="CDD" id="cd06335">
    <property type="entry name" value="PBP1_ABC_ligand_binding-like"/>
    <property type="match status" value="1"/>
</dbReference>
<sequence>MTKKKTASTNTAPTGTAPARPRLTALLGAAAAVLMTASVQAQAADPIKIAYNGDISGSPSAESGQIGVLGIGAAVEDINKRGGVLGRPLEFLVRDDLGQPPKAIQNMTDLIDREKVSVVFGPTNSGNALAWKHIANQKRMPVLVSSASSTAITEGPSSGNYLFRVSMVDREQAAALLAYVKKNPEAKAVGFFVETTGYGQAGLKDLEQIAALHGMKPVSIEKFDARDTDMTSQLSKAKAAGADTLVVWAQAAPLGHLVRSMEKLDYFPKVFTTWAASFSGFPEVAGPKLMEWPVFLTTSSERKSAEADSLFARIGPKLANPSMFWAASQAYDTVLLWAAAAEQAGDTKGEAVRAALESLNKPVAGMVKTYDKPFSTTQHEGLTAADYHWSRWKDGKVVDFNDPVLAGLQPADFKK</sequence>
<dbReference type="InterPro" id="IPR051010">
    <property type="entry name" value="BCAA_transport"/>
</dbReference>
<dbReference type="Pfam" id="PF13458">
    <property type="entry name" value="Peripla_BP_6"/>
    <property type="match status" value="1"/>
</dbReference>
<evidence type="ECO:0000256" key="2">
    <source>
        <dbReference type="ARBA" id="ARBA00022729"/>
    </source>
</evidence>
<evidence type="ECO:0000256" key="3">
    <source>
        <dbReference type="ARBA" id="ARBA00022970"/>
    </source>
</evidence>
<evidence type="ECO:0000313" key="8">
    <source>
        <dbReference type="Proteomes" id="UP000027186"/>
    </source>
</evidence>
<accession>A0A5B0KNK5</accession>
<evidence type="ECO:0000313" key="9">
    <source>
        <dbReference type="Proteomes" id="UP000325333"/>
    </source>
</evidence>
<evidence type="ECO:0000313" key="6">
    <source>
        <dbReference type="EMBL" id="AIB15375.1"/>
    </source>
</evidence>
<reference evidence="7 9" key="2">
    <citation type="submission" date="2019-07" db="EMBL/GenBank/DDBJ databases">
        <title>Genome sequencing of the stress-tolerant strain Azospirillum brasilense Az19.</title>
        <authorList>
            <person name="Maroniche G.A."/>
            <person name="Garcia J.E."/>
            <person name="Pagnussat L."/>
            <person name="Amenta M."/>
            <person name="Creus C.M."/>
        </authorList>
    </citation>
    <scope>NUCLEOTIDE SEQUENCE [LARGE SCALE GENOMIC DNA]</scope>
    <source>
        <strain evidence="7 9">Az19</strain>
    </source>
</reference>
<dbReference type="Proteomes" id="UP000027186">
    <property type="component" value="Plasmid AbAZ39_p2"/>
</dbReference>
<evidence type="ECO:0000313" key="7">
    <source>
        <dbReference type="EMBL" id="KAA1054192.1"/>
    </source>
</evidence>
<comment type="similarity">
    <text evidence="1">Belongs to the leucine-binding protein family.</text>
</comment>
<dbReference type="AlphaFoldDB" id="A0A060DRP2"/>
<dbReference type="InterPro" id="IPR028081">
    <property type="entry name" value="Leu-bd"/>
</dbReference>
<reference evidence="6 8" key="1">
    <citation type="journal article" date="2014" name="Genome Announc.">
        <title>Complete Genome Sequence of the Model Rhizosphere Strain Azospirillum brasilense Az39, Successfully Applied in Agriculture.</title>
        <authorList>
            <person name="Rivera D."/>
            <person name="Revale S."/>
            <person name="Molina R."/>
            <person name="Gualpa J."/>
            <person name="Puente M."/>
            <person name="Maroniche G."/>
            <person name="Paris G."/>
            <person name="Baker D."/>
            <person name="Clavijo B."/>
            <person name="McLay K."/>
            <person name="Spaepen S."/>
            <person name="Perticari A."/>
            <person name="Vazquez M."/>
            <person name="Wisniewski-Dye F."/>
            <person name="Watkins C."/>
            <person name="Martinez-Abarca F."/>
            <person name="Vanderleyden J."/>
            <person name="Cassan F."/>
        </authorList>
    </citation>
    <scope>NUCLEOTIDE SEQUENCE [LARGE SCALE GENOMIC DNA]</scope>
    <source>
        <strain evidence="6 8">Az39</strain>
        <plasmid evidence="6">AbAZ39_p2</plasmid>
    </source>
</reference>
<evidence type="ECO:0000256" key="1">
    <source>
        <dbReference type="ARBA" id="ARBA00010062"/>
    </source>
</evidence>
<dbReference type="PANTHER" id="PTHR30483">
    <property type="entry name" value="LEUCINE-SPECIFIC-BINDING PROTEIN"/>
    <property type="match status" value="1"/>
</dbReference>
<keyword evidence="2 4" id="KW-0732">Signal</keyword>
<dbReference type="EMBL" id="CP007795">
    <property type="protein sequence ID" value="AIB15375.1"/>
    <property type="molecule type" value="Genomic_DNA"/>
</dbReference>
<dbReference type="RefSeq" id="WP_051658536.1">
    <property type="nucleotide sequence ID" value="NZ_CP007795.1"/>
</dbReference>
<feature type="domain" description="Leucine-binding protein" evidence="5">
    <location>
        <begin position="46"/>
        <end position="367"/>
    </location>
</feature>
<dbReference type="PANTHER" id="PTHR30483:SF6">
    <property type="entry name" value="PERIPLASMIC BINDING PROTEIN OF ABC TRANSPORTER FOR NATURAL AMINO ACIDS"/>
    <property type="match status" value="1"/>
</dbReference>